<dbReference type="EMBL" id="KV441397">
    <property type="protein sequence ID" value="OAF58373.1"/>
    <property type="molecule type" value="Genomic_DNA"/>
</dbReference>
<protein>
    <recommendedName>
        <fullName evidence="4">Anaphase-promoting complex subunit CDC26</fullName>
    </recommendedName>
</protein>
<dbReference type="GO" id="GO:0005680">
    <property type="term" value="C:anaphase-promoting complex"/>
    <property type="evidence" value="ECO:0007669"/>
    <property type="project" value="InterPro"/>
</dbReference>
<evidence type="ECO:0008006" key="4">
    <source>
        <dbReference type="Google" id="ProtNLM"/>
    </source>
</evidence>
<proteinExistence type="predicted"/>
<dbReference type="Proteomes" id="UP000077154">
    <property type="component" value="Unassembled WGS sequence"/>
</dbReference>
<dbReference type="AlphaFoldDB" id="A0A177AB14"/>
<dbReference type="InterPro" id="IPR018860">
    <property type="entry name" value="APC_suCDC26"/>
</dbReference>
<name>A0A177AB14_9PEZI</name>
<dbReference type="GO" id="GO:0031145">
    <property type="term" value="P:anaphase-promoting complex-dependent catabolic process"/>
    <property type="evidence" value="ECO:0007669"/>
    <property type="project" value="InterPro"/>
</dbReference>
<feature type="region of interest" description="Disordered" evidence="2">
    <location>
        <begin position="37"/>
        <end position="58"/>
    </location>
</feature>
<dbReference type="GeneID" id="36289477"/>
<dbReference type="OrthoDB" id="5302254at2759"/>
<accession>A0A177AB14</accession>
<reference evidence="3" key="1">
    <citation type="submission" date="2016-03" db="EMBL/GenBank/DDBJ databases">
        <title>Updated assembly of Pseudogymnoascus destructans, the fungus causing white-nose syndrome of bats.</title>
        <authorList>
            <person name="Palmer J.M."/>
            <person name="Drees K.P."/>
            <person name="Foster J.T."/>
            <person name="Lindner D.L."/>
        </authorList>
    </citation>
    <scope>NUCLEOTIDE SEQUENCE [LARGE SCALE GENOMIC DNA]</scope>
    <source>
        <strain evidence="3">20631-21</strain>
    </source>
</reference>
<sequence>MLRRKPTAISITNEDVASYEDRQNAAAEELRAEMQRAAQMQAQKGQNVNPNDGHKTNPIRCYQRALDALLHVT</sequence>
<dbReference type="Pfam" id="PF10471">
    <property type="entry name" value="ANAPC_CDC26"/>
    <property type="match status" value="1"/>
</dbReference>
<gene>
    <name evidence="3" type="ORF">VC83_06417</name>
</gene>
<dbReference type="RefSeq" id="XP_024323658.1">
    <property type="nucleotide sequence ID" value="XM_024470018.1"/>
</dbReference>
<evidence type="ECO:0000256" key="1">
    <source>
        <dbReference type="ARBA" id="ARBA00022786"/>
    </source>
</evidence>
<organism evidence="3">
    <name type="scientific">Pseudogymnoascus destructans</name>
    <dbReference type="NCBI Taxonomy" id="655981"/>
    <lineage>
        <taxon>Eukaryota</taxon>
        <taxon>Fungi</taxon>
        <taxon>Dikarya</taxon>
        <taxon>Ascomycota</taxon>
        <taxon>Pezizomycotina</taxon>
        <taxon>Leotiomycetes</taxon>
        <taxon>Thelebolales</taxon>
        <taxon>Thelebolaceae</taxon>
        <taxon>Pseudogymnoascus</taxon>
    </lineage>
</organism>
<keyword evidence="1" id="KW-0833">Ubl conjugation pathway</keyword>
<evidence type="ECO:0000313" key="3">
    <source>
        <dbReference type="EMBL" id="OAF58373.1"/>
    </source>
</evidence>
<evidence type="ECO:0000256" key="2">
    <source>
        <dbReference type="SAM" id="MobiDB-lite"/>
    </source>
</evidence>